<organism evidence="3 4">
    <name type="scientific">Gluconacetobacter asukensis</name>
    <dbReference type="NCBI Taxonomy" id="1017181"/>
    <lineage>
        <taxon>Bacteria</taxon>
        <taxon>Pseudomonadati</taxon>
        <taxon>Pseudomonadota</taxon>
        <taxon>Alphaproteobacteria</taxon>
        <taxon>Acetobacterales</taxon>
        <taxon>Acetobacteraceae</taxon>
        <taxon>Gluconacetobacter</taxon>
    </lineage>
</organism>
<dbReference type="AlphaFoldDB" id="A0A7W4P3R0"/>
<sequence>MRYAIVGFGKIGQALAHAFARKNIDVTVASRRPPEALAPQAQAIGPTVVARSLRDALEADTIILAVPFEQHREVAKALPNWKGKTVIDAMNSLAPLEEMDGLLSSAYAAKAFAGAKLVKAFNHLIAATLATDPVVEGGHRVVFL</sequence>
<dbReference type="GO" id="GO:0015677">
    <property type="term" value="P:copper ion import"/>
    <property type="evidence" value="ECO:0007669"/>
    <property type="project" value="TreeGrafter"/>
</dbReference>
<dbReference type="Gene3D" id="3.40.50.720">
    <property type="entry name" value="NAD(P)-binding Rossmann-like Domain"/>
    <property type="match status" value="1"/>
</dbReference>
<feature type="non-terminal residue" evidence="3">
    <location>
        <position position="144"/>
    </location>
</feature>
<dbReference type="InterPro" id="IPR051267">
    <property type="entry name" value="STEAP_metalloreductase"/>
</dbReference>
<evidence type="ECO:0000313" key="3">
    <source>
        <dbReference type="EMBL" id="MBB2174298.1"/>
    </source>
</evidence>
<dbReference type="PANTHER" id="PTHR14239:SF0">
    <property type="entry name" value="F420-DEPENDENT NADP REDUCTASE"/>
    <property type="match status" value="1"/>
</dbReference>
<keyword evidence="4" id="KW-1185">Reference proteome</keyword>
<dbReference type="Pfam" id="PF03807">
    <property type="entry name" value="F420_oxidored"/>
    <property type="match status" value="1"/>
</dbReference>
<dbReference type="GO" id="GO:0005886">
    <property type="term" value="C:plasma membrane"/>
    <property type="evidence" value="ECO:0007669"/>
    <property type="project" value="TreeGrafter"/>
</dbReference>
<accession>A0A7W4P3R0</accession>
<dbReference type="GO" id="GO:0052851">
    <property type="term" value="F:ferric-chelate reductase (NADPH) activity"/>
    <property type="evidence" value="ECO:0007669"/>
    <property type="project" value="TreeGrafter"/>
</dbReference>
<feature type="domain" description="Pyrroline-5-carboxylate reductase catalytic N-terminal" evidence="2">
    <location>
        <begin position="3"/>
        <end position="91"/>
    </location>
</feature>
<dbReference type="SUPFAM" id="SSF51735">
    <property type="entry name" value="NAD(P)-binding Rossmann-fold domains"/>
    <property type="match status" value="1"/>
</dbReference>
<gene>
    <name evidence="3" type="ORF">HLH35_19745</name>
</gene>
<dbReference type="PANTHER" id="PTHR14239">
    <property type="entry name" value="DUDULIN-RELATED"/>
    <property type="match status" value="1"/>
</dbReference>
<dbReference type="InterPro" id="IPR028939">
    <property type="entry name" value="P5C_Rdtase_cat_N"/>
</dbReference>
<dbReference type="RefSeq" id="WP_182980747.1">
    <property type="nucleotide sequence ID" value="NZ_JABEQE010000060.1"/>
</dbReference>
<dbReference type="InterPro" id="IPR036291">
    <property type="entry name" value="NAD(P)-bd_dom_sf"/>
</dbReference>
<protein>
    <submittedName>
        <fullName evidence="3">NAD(P)-binding domain-containing protein</fullName>
    </submittedName>
</protein>
<dbReference type="Proteomes" id="UP000577891">
    <property type="component" value="Unassembled WGS sequence"/>
</dbReference>
<keyword evidence="1" id="KW-0560">Oxidoreductase</keyword>
<evidence type="ECO:0000259" key="2">
    <source>
        <dbReference type="Pfam" id="PF03807"/>
    </source>
</evidence>
<evidence type="ECO:0000313" key="4">
    <source>
        <dbReference type="Proteomes" id="UP000577891"/>
    </source>
</evidence>
<comment type="caution">
    <text evidence="3">The sequence shown here is derived from an EMBL/GenBank/DDBJ whole genome shotgun (WGS) entry which is preliminary data.</text>
</comment>
<reference evidence="3 4" key="1">
    <citation type="submission" date="2020-04" db="EMBL/GenBank/DDBJ databases">
        <title>Description of novel Gluconacetobacter.</title>
        <authorList>
            <person name="Sombolestani A."/>
        </authorList>
    </citation>
    <scope>NUCLEOTIDE SEQUENCE [LARGE SCALE GENOMIC DNA]</scope>
    <source>
        <strain evidence="3 4">LMG 27724</strain>
    </source>
</reference>
<name>A0A7W4P3R0_9PROT</name>
<dbReference type="EMBL" id="JABEQE010000060">
    <property type="protein sequence ID" value="MBB2174298.1"/>
    <property type="molecule type" value="Genomic_DNA"/>
</dbReference>
<evidence type="ECO:0000256" key="1">
    <source>
        <dbReference type="ARBA" id="ARBA00023002"/>
    </source>
</evidence>
<dbReference type="GO" id="GO:0008823">
    <property type="term" value="F:cupric reductase (NADH) activity"/>
    <property type="evidence" value="ECO:0007669"/>
    <property type="project" value="TreeGrafter"/>
</dbReference>
<proteinExistence type="predicted"/>